<gene>
    <name evidence="2" type="ORF">AVDCRST_MAG51-1539</name>
</gene>
<dbReference type="GO" id="GO:0004674">
    <property type="term" value="F:protein serine/threonine kinase activity"/>
    <property type="evidence" value="ECO:0007669"/>
    <property type="project" value="UniProtKB-KW"/>
</dbReference>
<name>A0A6J4PDP2_9BURK</name>
<accession>A0A6J4PDP2</accession>
<keyword evidence="2" id="KW-0418">Kinase</keyword>
<dbReference type="AlphaFoldDB" id="A0A6J4PDP2"/>
<reference evidence="2" key="1">
    <citation type="submission" date="2020-02" db="EMBL/GenBank/DDBJ databases">
        <authorList>
            <person name="Meier V. D."/>
        </authorList>
    </citation>
    <scope>NUCLEOTIDE SEQUENCE</scope>
    <source>
        <strain evidence="2">AVDCRST_MAG51</strain>
    </source>
</reference>
<feature type="compositionally biased region" description="Basic and acidic residues" evidence="1">
    <location>
        <begin position="289"/>
        <end position="306"/>
    </location>
</feature>
<feature type="non-terminal residue" evidence="2">
    <location>
        <position position="1"/>
    </location>
</feature>
<evidence type="ECO:0000313" key="2">
    <source>
        <dbReference type="EMBL" id="CAA9413088.1"/>
    </source>
</evidence>
<proteinExistence type="predicted"/>
<feature type="region of interest" description="Disordered" evidence="1">
    <location>
        <begin position="11"/>
        <end position="55"/>
    </location>
</feature>
<dbReference type="EMBL" id="CADCUX010000327">
    <property type="protein sequence ID" value="CAA9413088.1"/>
    <property type="molecule type" value="Genomic_DNA"/>
</dbReference>
<feature type="region of interest" description="Disordered" evidence="1">
    <location>
        <begin position="286"/>
        <end position="306"/>
    </location>
</feature>
<feature type="non-terminal residue" evidence="2">
    <location>
        <position position="335"/>
    </location>
</feature>
<keyword evidence="2" id="KW-0808">Transferase</keyword>
<sequence length="335" mass="35974">VKGQACTLAAGYGDRRLPGGAQALGRRLRRGLPGGGQRRPADRDQGIPPRLAGHPRARRAAAAGAAGEALAVPPGAQELLRRGALAGADLPRLRGERAELLPRERDRLHGDELPGGRDPAGLHHHRARAEEAEGLSRVDHPLAVRRDPARAAHRAPAQDAAPGHQAGQHLHHRRQQGGDDRFRRRARGALQGGQLHPPDVHARLRRARDVPARFVHGPLDRHLRDRCLHLCGHAGLSAERRAAAAGEGPPGPGPVAPAWRVLRQPDRGGRVVHVARSAVAPAVGVRAAKGAEPRGRAPLHQVDRGREDAPAVRQHGHGHQEERQACHRLRCQAQI</sequence>
<feature type="region of interest" description="Disordered" evidence="1">
    <location>
        <begin position="101"/>
        <end position="180"/>
    </location>
</feature>
<protein>
    <submittedName>
        <fullName evidence="2">Serine/threonine protein kinase</fullName>
    </submittedName>
</protein>
<keyword evidence="2" id="KW-0723">Serine/threonine-protein kinase</keyword>
<feature type="compositionally biased region" description="Basic and acidic residues" evidence="1">
    <location>
        <begin position="128"/>
        <end position="150"/>
    </location>
</feature>
<evidence type="ECO:0000256" key="1">
    <source>
        <dbReference type="SAM" id="MobiDB-lite"/>
    </source>
</evidence>
<feature type="compositionally biased region" description="Basic and acidic residues" evidence="1">
    <location>
        <begin position="101"/>
        <end position="115"/>
    </location>
</feature>
<organism evidence="2">
    <name type="scientific">uncultured Ramlibacter sp</name>
    <dbReference type="NCBI Taxonomy" id="260755"/>
    <lineage>
        <taxon>Bacteria</taxon>
        <taxon>Pseudomonadati</taxon>
        <taxon>Pseudomonadota</taxon>
        <taxon>Betaproteobacteria</taxon>
        <taxon>Burkholderiales</taxon>
        <taxon>Comamonadaceae</taxon>
        <taxon>Ramlibacter</taxon>
        <taxon>environmental samples</taxon>
    </lineage>
</organism>